<organism evidence="2 3">
    <name type="scientific">Johnsonella ignava ATCC 51276</name>
    <dbReference type="NCBI Taxonomy" id="679200"/>
    <lineage>
        <taxon>Bacteria</taxon>
        <taxon>Bacillati</taxon>
        <taxon>Bacillota</taxon>
        <taxon>Clostridia</taxon>
        <taxon>Lachnospirales</taxon>
        <taxon>Lachnospiraceae</taxon>
        <taxon>Johnsonella</taxon>
    </lineage>
</organism>
<feature type="transmembrane region" description="Helical" evidence="1">
    <location>
        <begin position="12"/>
        <end position="31"/>
    </location>
</feature>
<dbReference type="AlphaFoldDB" id="G5GEW1"/>
<reference evidence="2 3" key="1">
    <citation type="submission" date="2011-08" db="EMBL/GenBank/DDBJ databases">
        <title>The Genome Sequence of Johnsonella ignava ATCC 51276.</title>
        <authorList>
            <consortium name="The Broad Institute Genome Sequencing Platform"/>
            <person name="Earl A."/>
            <person name="Ward D."/>
            <person name="Feldgarden M."/>
            <person name="Gevers D."/>
            <person name="Izard J."/>
            <person name="Blanton J.M."/>
            <person name="Baranova O.V."/>
            <person name="Dewhirst F.E."/>
            <person name="Young S.K."/>
            <person name="Zeng Q."/>
            <person name="Gargeya S."/>
            <person name="Fitzgerald M."/>
            <person name="Haas B."/>
            <person name="Abouelleil A."/>
            <person name="Alvarado L."/>
            <person name="Arachchi H.M."/>
            <person name="Berlin A."/>
            <person name="Brown A."/>
            <person name="Chapman S.B."/>
            <person name="Chen Z."/>
            <person name="Dunbar C."/>
            <person name="Freedman E."/>
            <person name="Gearin G."/>
            <person name="Gellesch M."/>
            <person name="Goldberg J."/>
            <person name="Griggs A."/>
            <person name="Gujja S."/>
            <person name="Heiman D."/>
            <person name="Howarth C."/>
            <person name="Larson L."/>
            <person name="Lui A."/>
            <person name="MacDonald P.J.P."/>
            <person name="Montmayeur A."/>
            <person name="Murphy C."/>
            <person name="Neiman D."/>
            <person name="Pearson M."/>
            <person name="Priest M."/>
            <person name="Roberts A."/>
            <person name="Saif S."/>
            <person name="Shea T."/>
            <person name="Shenoy N."/>
            <person name="Sisk P."/>
            <person name="Stolte C."/>
            <person name="Sykes S."/>
            <person name="Wortman J."/>
            <person name="Nusbaum C."/>
            <person name="Birren B."/>
        </authorList>
    </citation>
    <scope>NUCLEOTIDE SEQUENCE [LARGE SCALE GENOMIC DNA]</scope>
    <source>
        <strain evidence="2 3">ATCC 51276</strain>
    </source>
</reference>
<gene>
    <name evidence="2" type="ORF">HMPREF9333_00099</name>
</gene>
<dbReference type="EMBL" id="ACZL01000003">
    <property type="protein sequence ID" value="EHI56652.1"/>
    <property type="molecule type" value="Genomic_DNA"/>
</dbReference>
<proteinExistence type="predicted"/>
<comment type="caution">
    <text evidence="2">The sequence shown here is derived from an EMBL/GenBank/DDBJ whole genome shotgun (WGS) entry which is preliminary data.</text>
</comment>
<keyword evidence="1" id="KW-1133">Transmembrane helix</keyword>
<dbReference type="RefSeq" id="WP_005539023.1">
    <property type="nucleotide sequence ID" value="NZ_JH378829.1"/>
</dbReference>
<evidence type="ECO:0000256" key="1">
    <source>
        <dbReference type="SAM" id="Phobius"/>
    </source>
</evidence>
<sequence>MSNLDIKNKCKRIFIFLIMLDVFFVLINIQIENIQKIQIKKEQEKEVQSIVGYANALLGGVVKTDKDDIFYIYDQTSEIADYEKKKKSNEENESVEKYEIPKYIDSKSKILKVAHDGEKGYIFFLPDGFYSGGNSYDLWFIKRNGFVWEVVDRRILP</sequence>
<evidence type="ECO:0000313" key="2">
    <source>
        <dbReference type="EMBL" id="EHI56652.1"/>
    </source>
</evidence>
<dbReference type="Proteomes" id="UP000003011">
    <property type="component" value="Unassembled WGS sequence"/>
</dbReference>
<evidence type="ECO:0000313" key="3">
    <source>
        <dbReference type="Proteomes" id="UP000003011"/>
    </source>
</evidence>
<protein>
    <submittedName>
        <fullName evidence="2">Uncharacterized protein</fullName>
    </submittedName>
</protein>
<accession>G5GEW1</accession>
<name>G5GEW1_9FIRM</name>
<keyword evidence="1" id="KW-0472">Membrane</keyword>
<keyword evidence="1" id="KW-0812">Transmembrane</keyword>
<keyword evidence="3" id="KW-1185">Reference proteome</keyword>
<dbReference type="HOGENOM" id="CLU_1675549_0_0_9"/>